<feature type="domain" description="DUF1731" evidence="4">
    <location>
        <begin position="439"/>
        <end position="484"/>
    </location>
</feature>
<feature type="transmembrane region" description="Helical" evidence="2">
    <location>
        <begin position="45"/>
        <end position="64"/>
    </location>
</feature>
<dbReference type="PANTHER" id="PTHR11092:SF0">
    <property type="entry name" value="EPIMERASE FAMILY PROTEIN SDR39U1"/>
    <property type="match status" value="1"/>
</dbReference>
<keyword evidence="6" id="KW-1185">Reference proteome</keyword>
<dbReference type="EMBL" id="JACOFX010000009">
    <property type="protein sequence ID" value="MBC3909216.1"/>
    <property type="molecule type" value="Genomic_DNA"/>
</dbReference>
<feature type="transmembrane region" description="Helical" evidence="2">
    <location>
        <begin position="101"/>
        <end position="120"/>
    </location>
</feature>
<dbReference type="Pfam" id="PF01370">
    <property type="entry name" value="Epimerase"/>
    <property type="match status" value="1"/>
</dbReference>
<feature type="transmembrane region" description="Helical" evidence="2">
    <location>
        <begin position="70"/>
        <end position="89"/>
    </location>
</feature>
<reference evidence="5 6" key="1">
    <citation type="submission" date="2020-08" db="EMBL/GenBank/DDBJ databases">
        <title>Novel species isolated from subtropical streams in China.</title>
        <authorList>
            <person name="Lu H."/>
        </authorList>
    </citation>
    <scope>NUCLEOTIDE SEQUENCE [LARGE SCALE GENOMIC DNA]</scope>
    <source>
        <strain evidence="5 6">NL8W</strain>
    </source>
</reference>
<dbReference type="InterPro" id="IPR010099">
    <property type="entry name" value="SDR39U1"/>
</dbReference>
<dbReference type="InterPro" id="IPR001509">
    <property type="entry name" value="Epimerase_deHydtase"/>
</dbReference>
<gene>
    <name evidence="5" type="ORF">H8L47_16790</name>
</gene>
<dbReference type="InterPro" id="IPR013549">
    <property type="entry name" value="DUF1731"/>
</dbReference>
<evidence type="ECO:0000256" key="2">
    <source>
        <dbReference type="SAM" id="Phobius"/>
    </source>
</evidence>
<dbReference type="Proteomes" id="UP000646911">
    <property type="component" value="Unassembled WGS sequence"/>
</dbReference>
<dbReference type="InterPro" id="IPR036291">
    <property type="entry name" value="NAD(P)-bd_dom_sf"/>
</dbReference>
<dbReference type="SUPFAM" id="SSF51735">
    <property type="entry name" value="NAD(P)-binding Rossmann-fold domains"/>
    <property type="match status" value="1"/>
</dbReference>
<protein>
    <submittedName>
        <fullName evidence="5">TIGR01777 family protein</fullName>
    </submittedName>
</protein>
<comment type="similarity">
    <text evidence="1">Belongs to the NAD(P)-dependent epimerase/dehydratase family. SDR39U1 subfamily.</text>
</comment>
<accession>A0ABR6ZBS8</accession>
<keyword evidence="2" id="KW-0472">Membrane</keyword>
<comment type="caution">
    <text evidence="5">The sequence shown here is derived from an EMBL/GenBank/DDBJ whole genome shotgun (WGS) entry which is preliminary data.</text>
</comment>
<proteinExistence type="inferred from homology"/>
<evidence type="ECO:0000313" key="6">
    <source>
        <dbReference type="Proteomes" id="UP000646911"/>
    </source>
</evidence>
<dbReference type="Gene3D" id="3.40.50.720">
    <property type="entry name" value="NAD(P)-binding Rossmann-like Domain"/>
    <property type="match status" value="1"/>
</dbReference>
<name>A0ABR6ZBS8_9BURK</name>
<dbReference type="NCBIfam" id="TIGR01777">
    <property type="entry name" value="yfcH"/>
    <property type="match status" value="1"/>
</dbReference>
<sequence>MNTHLIALQLMAAQGLLGAFDTLYHHELTEALPQRASARTELGIHATRALIYSALFIGLSAWAWHGAWAIVLLLVFGVEIVLTLWDFVIEDQTRLLPATERVTHTVLAINGGAFITLLVLNTPEWFAAPTQMLWQPQGWLSVFLALCGVGVGMSGIRDGLAALHLGKIAIKERQASMNHFSDKSEQVLVTGATGFIGSLLVKALLADGQQVTILSRNPKQASWKFDGKARVIASMQDLPANQRIDVIINLAGARILGWRWSEKRKAELRSSRTGLTKEITAWISRAESKPRLLLAASAIGYYGIQAPGDDRELTESAAPQPIFMSELCQEWEQANQLASTYGVKVAKMRFGVVLGQQGALGMMLLPIKLGLGGALGRGKQWQSWIHVHDVLRGIAHLWQHEASLRLDSAYNFTAPEVVTQKQFSTIAASVLHRPSFFPTPGWPMRLMLGEQADLLLEGQRVMPARLLSEGFVFDYPDLRSALINLT</sequence>
<dbReference type="RefSeq" id="WP_186954752.1">
    <property type="nucleotide sequence ID" value="NZ_JACOFX010000009.1"/>
</dbReference>
<evidence type="ECO:0000259" key="3">
    <source>
        <dbReference type="Pfam" id="PF01370"/>
    </source>
</evidence>
<evidence type="ECO:0000259" key="4">
    <source>
        <dbReference type="Pfam" id="PF08338"/>
    </source>
</evidence>
<evidence type="ECO:0000256" key="1">
    <source>
        <dbReference type="ARBA" id="ARBA00009353"/>
    </source>
</evidence>
<dbReference type="Pfam" id="PF08338">
    <property type="entry name" value="DUF1731"/>
    <property type="match status" value="1"/>
</dbReference>
<keyword evidence="2" id="KW-1133">Transmembrane helix</keyword>
<dbReference type="PANTHER" id="PTHR11092">
    <property type="entry name" value="SUGAR NUCLEOTIDE EPIMERASE RELATED"/>
    <property type="match status" value="1"/>
</dbReference>
<evidence type="ECO:0000313" key="5">
    <source>
        <dbReference type="EMBL" id="MBC3909216.1"/>
    </source>
</evidence>
<feature type="domain" description="NAD-dependent epimerase/dehydratase" evidence="3">
    <location>
        <begin position="187"/>
        <end position="410"/>
    </location>
</feature>
<organism evidence="5 6">
    <name type="scientific">Undibacterium umbellatum</name>
    <dbReference type="NCBI Taxonomy" id="2762300"/>
    <lineage>
        <taxon>Bacteria</taxon>
        <taxon>Pseudomonadati</taxon>
        <taxon>Pseudomonadota</taxon>
        <taxon>Betaproteobacteria</taxon>
        <taxon>Burkholderiales</taxon>
        <taxon>Oxalobacteraceae</taxon>
        <taxon>Undibacterium</taxon>
    </lineage>
</organism>
<keyword evidence="2" id="KW-0812">Transmembrane</keyword>